<evidence type="ECO:0000313" key="8">
    <source>
        <dbReference type="Proteomes" id="UP000032552"/>
    </source>
</evidence>
<evidence type="ECO:0000256" key="2">
    <source>
        <dbReference type="ARBA" id="ARBA00022801"/>
    </source>
</evidence>
<sequence length="442" mass="49904">MKAVKYVAALFLMLIFAIVLGQIHPDRDRPLTNSSQATIWVLSDTHFIAPSLHDEKTAYTQIKRSAAGKDMDYQPVAINALVQNALKARPTALVITGDVTFNGEKASAESIMRRLQPLVANGTKVLIIPGNHDIYDGWARAYKGKRQLLTEQISPSDWRNIFHTSYEQAVAQDPNSLSYRVNLNRNYQLLMLDSNIYTIEPSNRPPNTGGKLTPQTMKWVRQQLAAGQKAHRKSIVFMHHNLYAHNEAVNQGFVLDNSDQLKTLLKAYHVPLLFSGHIHAQDISRDPDGQCPTIEVVSGAFSISPASYGVVTFTPNRITYQKHATDPTPYLTAKQRKNPDLLHYQRYLKQLFLQDGEGLAYGDLMDNGVTNQHDLDAAAKLMGVLNWRFFTGDDHPDKAELKRLKADPGWAVLERSPMLRRYLKEIVQDHNMNDNHLIINHP</sequence>
<dbReference type="Pfam" id="PF17839">
    <property type="entry name" value="CNP_C_terminal"/>
    <property type="match status" value="1"/>
</dbReference>
<evidence type="ECO:0000259" key="5">
    <source>
        <dbReference type="Pfam" id="PF00149"/>
    </source>
</evidence>
<dbReference type="PANTHER" id="PTHR42988">
    <property type="entry name" value="PHOSPHOHYDROLASE"/>
    <property type="match status" value="1"/>
</dbReference>
<evidence type="ECO:0000256" key="3">
    <source>
        <dbReference type="ARBA" id="ARBA00023004"/>
    </source>
</evidence>
<dbReference type="PIRSF" id="PIRSF034890">
    <property type="entry name" value="Pesteras_lmo2642"/>
    <property type="match status" value="1"/>
</dbReference>
<keyword evidence="2 7" id="KW-0378">Hydrolase</keyword>
<gene>
    <name evidence="7" type="ORF">LC0644_0965</name>
</gene>
<dbReference type="InterPro" id="IPR040869">
    <property type="entry name" value="CNP_C"/>
</dbReference>
<comment type="caution">
    <text evidence="7">The sequence shown here is derived from an EMBL/GenBank/DDBJ whole genome shotgun (WGS) entry which is preliminary data.</text>
</comment>
<dbReference type="Proteomes" id="UP000032552">
    <property type="component" value="Unassembled WGS sequence"/>
</dbReference>
<evidence type="ECO:0000259" key="6">
    <source>
        <dbReference type="Pfam" id="PF17839"/>
    </source>
</evidence>
<evidence type="ECO:0000313" key="7">
    <source>
        <dbReference type="EMBL" id="GAN36376.1"/>
    </source>
</evidence>
<proteinExistence type="inferred from homology"/>
<dbReference type="InterPro" id="IPR029052">
    <property type="entry name" value="Metallo-depent_PP-like"/>
</dbReference>
<dbReference type="AlphaFoldDB" id="A0A0C9PN46"/>
<feature type="domain" description="Calcineurin-like phosphoesterase" evidence="5">
    <location>
        <begin position="38"/>
        <end position="280"/>
    </location>
</feature>
<organism evidence="7 8">
    <name type="scientific">Lacticaseibacillus paracasei NRIC 0644</name>
    <dbReference type="NCBI Taxonomy" id="1435038"/>
    <lineage>
        <taxon>Bacteria</taxon>
        <taxon>Bacillati</taxon>
        <taxon>Bacillota</taxon>
        <taxon>Bacilli</taxon>
        <taxon>Lactobacillales</taxon>
        <taxon>Lactobacillaceae</taxon>
        <taxon>Lacticaseibacillus</taxon>
    </lineage>
</organism>
<dbReference type="EMBL" id="BAYM01000077">
    <property type="protein sequence ID" value="GAN36376.1"/>
    <property type="molecule type" value="Genomic_DNA"/>
</dbReference>
<feature type="domain" description="Cyclic nucleotide phosphodiesterase C-terminal" evidence="6">
    <location>
        <begin position="329"/>
        <end position="433"/>
    </location>
</feature>
<keyword evidence="1" id="KW-0479">Metal-binding</keyword>
<dbReference type="GO" id="GO:0046872">
    <property type="term" value="F:metal ion binding"/>
    <property type="evidence" value="ECO:0007669"/>
    <property type="project" value="UniProtKB-KW"/>
</dbReference>
<comment type="similarity">
    <text evidence="4">Belongs to the cyclic nucleotide phosphodiesterase class-III family.</text>
</comment>
<dbReference type="RefSeq" id="WP_003564139.1">
    <property type="nucleotide sequence ID" value="NZ_BAYM01000077.1"/>
</dbReference>
<dbReference type="GO" id="GO:0016787">
    <property type="term" value="F:hydrolase activity"/>
    <property type="evidence" value="ECO:0007669"/>
    <property type="project" value="UniProtKB-KW"/>
</dbReference>
<keyword evidence="3" id="KW-0408">Iron</keyword>
<dbReference type="InterPro" id="IPR050884">
    <property type="entry name" value="CNP_phosphodiesterase-III"/>
</dbReference>
<dbReference type="SUPFAM" id="SSF56300">
    <property type="entry name" value="Metallo-dependent phosphatases"/>
    <property type="match status" value="1"/>
</dbReference>
<evidence type="ECO:0000256" key="1">
    <source>
        <dbReference type="ARBA" id="ARBA00022723"/>
    </source>
</evidence>
<protein>
    <submittedName>
        <fullName evidence="7">Phosphohydrolase</fullName>
    </submittedName>
</protein>
<name>A0A0C9PN46_LACPA</name>
<dbReference type="GeneID" id="57089544"/>
<dbReference type="Gene3D" id="1.10.246.180">
    <property type="match status" value="1"/>
</dbReference>
<dbReference type="Pfam" id="PF00149">
    <property type="entry name" value="Metallophos"/>
    <property type="match status" value="1"/>
</dbReference>
<evidence type="ECO:0000256" key="4">
    <source>
        <dbReference type="ARBA" id="ARBA00025742"/>
    </source>
</evidence>
<reference evidence="8" key="1">
    <citation type="submission" date="2014-05" db="EMBL/GenBank/DDBJ databases">
        <title>Whole genome sequencing of Lactobacillus casei NRIC0644.</title>
        <authorList>
            <person name="Atarashi H."/>
            <person name="Yoshida Y."/>
            <person name="Fujimura S."/>
            <person name="Tanaka N."/>
            <person name="Shiwa Y."/>
            <person name="Yoshikawa H."/>
            <person name="Okada S."/>
            <person name="Nakagawa J."/>
        </authorList>
    </citation>
    <scope>NUCLEOTIDE SEQUENCE [LARGE SCALE GENOMIC DNA]</scope>
    <source>
        <strain evidence="8">NRIC0644</strain>
    </source>
</reference>
<dbReference type="Gene3D" id="3.60.21.10">
    <property type="match status" value="1"/>
</dbReference>
<dbReference type="InterPro" id="IPR012365">
    <property type="entry name" value="Pesteras_lmo2642"/>
</dbReference>
<accession>A0A0C9PN46</accession>
<dbReference type="PANTHER" id="PTHR42988:SF2">
    <property type="entry name" value="CYCLIC NUCLEOTIDE PHOSPHODIESTERASE CBUA0032-RELATED"/>
    <property type="match status" value="1"/>
</dbReference>
<dbReference type="InterPro" id="IPR004843">
    <property type="entry name" value="Calcineurin-like_PHP"/>
</dbReference>